<reference evidence="3" key="2">
    <citation type="submission" date="2020-09" db="EMBL/GenBank/DDBJ databases">
        <authorList>
            <person name="Sun Q."/>
            <person name="Zhou Y."/>
        </authorList>
    </citation>
    <scope>NUCLEOTIDE SEQUENCE</scope>
    <source>
        <strain evidence="3">CGMCC 4.5737</strain>
    </source>
</reference>
<evidence type="ECO:0000313" key="3">
    <source>
        <dbReference type="EMBL" id="GGM39654.1"/>
    </source>
</evidence>
<evidence type="ECO:0000256" key="1">
    <source>
        <dbReference type="SAM" id="Coils"/>
    </source>
</evidence>
<keyword evidence="1" id="KW-0175">Coiled coil</keyword>
<evidence type="ECO:0000256" key="2">
    <source>
        <dbReference type="SAM" id="Phobius"/>
    </source>
</evidence>
<sequence length="91" mass="10322">MSDESGYTIGIPEVYAEIRALNAQLTAYINRQDLAMNSVQHSLSEARRNIEELRTRLDAEQARRTTTNRQIALAILTSFALPLLVWFLTAK</sequence>
<proteinExistence type="predicted"/>
<name>A0A8J3CAX4_9PSEU</name>
<keyword evidence="2" id="KW-0812">Transmembrane</keyword>
<dbReference type="RefSeq" id="WP_189053940.1">
    <property type="nucleotide sequence ID" value="NZ_BMMK01000002.1"/>
</dbReference>
<reference evidence="3" key="1">
    <citation type="journal article" date="2014" name="Int. J. Syst. Evol. Microbiol.">
        <title>Complete genome sequence of Corynebacterium casei LMG S-19264T (=DSM 44701T), isolated from a smear-ripened cheese.</title>
        <authorList>
            <consortium name="US DOE Joint Genome Institute (JGI-PGF)"/>
            <person name="Walter F."/>
            <person name="Albersmeier A."/>
            <person name="Kalinowski J."/>
            <person name="Ruckert C."/>
        </authorList>
    </citation>
    <scope>NUCLEOTIDE SEQUENCE</scope>
    <source>
        <strain evidence="3">CGMCC 4.5737</strain>
    </source>
</reference>
<comment type="caution">
    <text evidence="3">The sequence shown here is derived from an EMBL/GenBank/DDBJ whole genome shotgun (WGS) entry which is preliminary data.</text>
</comment>
<organism evidence="3 4">
    <name type="scientific">Longimycelium tulufanense</name>
    <dbReference type="NCBI Taxonomy" id="907463"/>
    <lineage>
        <taxon>Bacteria</taxon>
        <taxon>Bacillati</taxon>
        <taxon>Actinomycetota</taxon>
        <taxon>Actinomycetes</taxon>
        <taxon>Pseudonocardiales</taxon>
        <taxon>Pseudonocardiaceae</taxon>
        <taxon>Longimycelium</taxon>
    </lineage>
</organism>
<evidence type="ECO:0000313" key="4">
    <source>
        <dbReference type="Proteomes" id="UP000637578"/>
    </source>
</evidence>
<keyword evidence="4" id="KW-1185">Reference proteome</keyword>
<dbReference type="AlphaFoldDB" id="A0A8J3CAX4"/>
<dbReference type="EMBL" id="BMMK01000002">
    <property type="protein sequence ID" value="GGM39654.1"/>
    <property type="molecule type" value="Genomic_DNA"/>
</dbReference>
<feature type="coiled-coil region" evidence="1">
    <location>
        <begin position="36"/>
        <end position="70"/>
    </location>
</feature>
<accession>A0A8J3CAX4</accession>
<feature type="transmembrane region" description="Helical" evidence="2">
    <location>
        <begin position="71"/>
        <end position="89"/>
    </location>
</feature>
<protein>
    <submittedName>
        <fullName evidence="3">Uncharacterized protein</fullName>
    </submittedName>
</protein>
<keyword evidence="2" id="KW-0472">Membrane</keyword>
<gene>
    <name evidence="3" type="ORF">GCM10012275_08130</name>
</gene>
<dbReference type="Proteomes" id="UP000637578">
    <property type="component" value="Unassembled WGS sequence"/>
</dbReference>
<keyword evidence="2" id="KW-1133">Transmembrane helix</keyword>